<feature type="binding site" evidence="9">
    <location>
        <position position="210"/>
    </location>
    <ligand>
        <name>[4Fe-4S] cluster</name>
        <dbReference type="ChEBI" id="CHEBI:49883"/>
    </ligand>
</feature>
<evidence type="ECO:0000259" key="10">
    <source>
        <dbReference type="Pfam" id="PF05093"/>
    </source>
</evidence>
<feature type="domain" description="Anamorsin C-terminal" evidence="10">
    <location>
        <begin position="203"/>
        <end position="240"/>
    </location>
</feature>
<comment type="cofactor">
    <cofactor evidence="1 9">
        <name>[4Fe-4S] cluster</name>
        <dbReference type="ChEBI" id="CHEBI:49883"/>
    </cofactor>
</comment>
<dbReference type="HAMAP" id="MF_03115">
    <property type="entry name" value="Anamorsin"/>
    <property type="match status" value="1"/>
</dbReference>
<accession>A0A0L0D1E3</accession>
<gene>
    <name evidence="11" type="ORF">AMSG_00293</name>
</gene>
<comment type="domain">
    <text evidence="9">The twin Cx2C motifs are involved in the recognition by the mitochondrial MIA40-ERV1 disulfide relay system. The formation of 2 disulfide bonds in the Cx2C motifs through dithiol/disulfide exchange reactions effectively traps the protein in the mitochondrial intermembrane space.</text>
</comment>
<evidence type="ECO:0000256" key="1">
    <source>
        <dbReference type="ARBA" id="ARBA00001966"/>
    </source>
</evidence>
<feature type="binding site" evidence="9">
    <location>
        <position position="213"/>
    </location>
    <ligand>
        <name>[4Fe-4S] cluster</name>
        <dbReference type="ChEBI" id="CHEBI:49883"/>
    </ligand>
</feature>
<dbReference type="GO" id="GO:0009055">
    <property type="term" value="F:electron transfer activity"/>
    <property type="evidence" value="ECO:0007669"/>
    <property type="project" value="UniProtKB-UniRule"/>
</dbReference>
<proteinExistence type="inferred from homology"/>
<feature type="binding site" evidence="9">
    <location>
        <position position="173"/>
    </location>
    <ligand>
        <name>[2Fe-2S] cluster</name>
        <dbReference type="ChEBI" id="CHEBI:190135"/>
    </ligand>
</feature>
<dbReference type="InterPro" id="IPR046408">
    <property type="entry name" value="CIAPIN1"/>
</dbReference>
<comment type="subunit">
    <text evidence="9">Monomer.</text>
</comment>
<sequence>MTTVFLGPIDHDMVSTLSPSSASKSLVTLSSATLSILSNACAQQLIWALDAAPSFDQLVDVVRILAPGAVFRFIGSDADAAAALPTTCIMAGLVEPAVANSIVVAAKPAWEVGTANSLNLRKPINNAAPAAGATWSLGASDLVDDDVAELIDEDDLLDDDDAAAAVTAPNDDCEVGAGGVRKACKDCTCGRAEGQMEVTPEMAENPVSSCGSCYLGDAFRCGTCPYRGLPPFKPGEKIDLNALGMDAVDL</sequence>
<protein>
    <recommendedName>
        <fullName evidence="9">Anamorsin homolog</fullName>
    </recommendedName>
    <alternativeName>
        <fullName evidence="9">Fe-S cluster assembly protein DRE2 homolog</fullName>
    </alternativeName>
</protein>
<evidence type="ECO:0000313" key="12">
    <source>
        <dbReference type="Proteomes" id="UP000054408"/>
    </source>
</evidence>
<feature type="binding site" evidence="9">
    <location>
        <position position="184"/>
    </location>
    <ligand>
        <name>[2Fe-2S] cluster</name>
        <dbReference type="ChEBI" id="CHEBI:190135"/>
    </ligand>
</feature>
<comment type="function">
    <text evidence="9">Component of the cytosolic iron-sulfur (Fe-S) protein assembly (CIA) machinery. Required for the maturation of extramitochondrial Fe-S proteins. Part of an electron transfer chain functioning in an early step of cytosolic Fe-S biogenesis, facilitating the de novo assembly of a [4Fe-4S] cluster on the cytosolic Fe-S scaffold complex. Electrons are transferred from NADPH via a FAD- and FMN-containing diflavin oxidoreductase. Together with the diflavin oxidoreductase, also required for the assembly of the diferric tyrosyl radical cofactor of ribonucleotide reductase (RNR), probably by providing electrons for reduction during radical cofactor maturation in the catalytic small subunit.</text>
</comment>
<keyword evidence="5 9" id="KW-0479">Metal-binding</keyword>
<feature type="region of interest" description="Fe-S binding site B" evidence="9">
    <location>
        <begin position="210"/>
        <end position="224"/>
    </location>
</feature>
<keyword evidence="6 9" id="KW-0408">Iron</keyword>
<comment type="domain">
    <text evidence="9">The N-terminal domain has structural similarity with S-adenosyl-L-methionine-dependent methyltransferases, but does not bind S-adenosyl-L-methionine. It is required for correct assembly of the 2 Fe-S clusters.</text>
</comment>
<feature type="binding site" evidence="9">
    <location>
        <position position="221"/>
    </location>
    <ligand>
        <name>[4Fe-4S] cluster</name>
        <dbReference type="ChEBI" id="CHEBI:49883"/>
    </ligand>
</feature>
<dbReference type="STRING" id="461836.A0A0L0D1E3"/>
<comment type="caution">
    <text evidence="9">Lacks conserved residue(s) required for the propagation of feature annotation.</text>
</comment>
<dbReference type="AlphaFoldDB" id="A0A0L0D1E3"/>
<keyword evidence="7 9" id="KW-0411">Iron-sulfur</keyword>
<keyword evidence="4 9" id="KW-0963">Cytoplasm</keyword>
<evidence type="ECO:0000256" key="6">
    <source>
        <dbReference type="ARBA" id="ARBA00023004"/>
    </source>
</evidence>
<feature type="short sequence motif" description="Cx2C motif 2" evidence="9">
    <location>
        <begin position="221"/>
        <end position="224"/>
    </location>
</feature>
<comment type="subcellular location">
    <subcellularLocation>
        <location evidence="9">Cytoplasm</location>
    </subcellularLocation>
    <subcellularLocation>
        <location evidence="9">Mitochondrion intermembrane space</location>
    </subcellularLocation>
</comment>
<dbReference type="GO" id="GO:0051539">
    <property type="term" value="F:4 iron, 4 sulfur cluster binding"/>
    <property type="evidence" value="ECO:0007669"/>
    <property type="project" value="UniProtKB-KW"/>
</dbReference>
<feature type="short sequence motif" description="Cx2C motif 1" evidence="9">
    <location>
        <begin position="210"/>
        <end position="213"/>
    </location>
</feature>
<comment type="domain">
    <text evidence="9">The C-terminal domain binds 2 Fe-S clusters but is otherwise mostly in an intrinsically disordered conformation.</text>
</comment>
<evidence type="ECO:0000256" key="7">
    <source>
        <dbReference type="ARBA" id="ARBA00023014"/>
    </source>
</evidence>
<dbReference type="EMBL" id="GL349433">
    <property type="protein sequence ID" value="KNC46174.1"/>
    <property type="molecule type" value="Genomic_DNA"/>
</dbReference>
<dbReference type="GO" id="GO:0016226">
    <property type="term" value="P:iron-sulfur cluster assembly"/>
    <property type="evidence" value="ECO:0007669"/>
    <property type="project" value="UniProtKB-UniRule"/>
</dbReference>
<dbReference type="Pfam" id="PF05093">
    <property type="entry name" value="CIAPIN1"/>
    <property type="match status" value="1"/>
</dbReference>
<dbReference type="RefSeq" id="XP_013763149.1">
    <property type="nucleotide sequence ID" value="XM_013907695.1"/>
</dbReference>
<dbReference type="InterPro" id="IPR007785">
    <property type="entry name" value="Anamorsin"/>
</dbReference>
<dbReference type="GO" id="GO:0051537">
    <property type="term" value="F:2 iron, 2 sulfur cluster binding"/>
    <property type="evidence" value="ECO:0007669"/>
    <property type="project" value="UniProtKB-UniRule"/>
</dbReference>
<organism evidence="11 12">
    <name type="scientific">Thecamonas trahens ATCC 50062</name>
    <dbReference type="NCBI Taxonomy" id="461836"/>
    <lineage>
        <taxon>Eukaryota</taxon>
        <taxon>Apusozoa</taxon>
        <taxon>Apusomonadida</taxon>
        <taxon>Apusomonadidae</taxon>
        <taxon>Thecamonas</taxon>
    </lineage>
</organism>
<feature type="region of interest" description="Fe-S binding site A" evidence="9">
    <location>
        <begin position="173"/>
        <end position="189"/>
    </location>
</feature>
<evidence type="ECO:0000313" key="11">
    <source>
        <dbReference type="EMBL" id="KNC46174.1"/>
    </source>
</evidence>
<dbReference type="GO" id="GO:0005758">
    <property type="term" value="C:mitochondrial intermembrane space"/>
    <property type="evidence" value="ECO:0007669"/>
    <property type="project" value="UniProtKB-SubCell"/>
</dbReference>
<feature type="binding site" evidence="9">
    <location>
        <position position="224"/>
    </location>
    <ligand>
        <name>[4Fe-4S] cluster</name>
        <dbReference type="ChEBI" id="CHEBI:49883"/>
    </ligand>
</feature>
<dbReference type="GeneID" id="25560106"/>
<comment type="cofactor">
    <cofactor evidence="9">
        <name>[2Fe-2S] cluster</name>
        <dbReference type="ChEBI" id="CHEBI:190135"/>
    </cofactor>
</comment>
<comment type="similarity">
    <text evidence="2 9">Belongs to the anamorsin family.</text>
</comment>
<keyword evidence="3 9" id="KW-0004">4Fe-4S</keyword>
<dbReference type="GO" id="GO:0046872">
    <property type="term" value="F:metal ion binding"/>
    <property type="evidence" value="ECO:0007669"/>
    <property type="project" value="UniProtKB-KW"/>
</dbReference>
<evidence type="ECO:0000256" key="3">
    <source>
        <dbReference type="ARBA" id="ARBA00022485"/>
    </source>
</evidence>
<evidence type="ECO:0000256" key="5">
    <source>
        <dbReference type="ARBA" id="ARBA00022723"/>
    </source>
</evidence>
<evidence type="ECO:0000256" key="2">
    <source>
        <dbReference type="ARBA" id="ARBA00008169"/>
    </source>
</evidence>
<keyword evidence="9" id="KW-0001">2Fe-2S</keyword>
<dbReference type="PANTHER" id="PTHR13273">
    <property type="entry name" value="ANAMORSIN"/>
    <property type="match status" value="1"/>
</dbReference>
<dbReference type="OrthoDB" id="311633at2759"/>
<feature type="binding site" evidence="9">
    <location>
        <position position="189"/>
    </location>
    <ligand>
        <name>[2Fe-2S] cluster</name>
        <dbReference type="ChEBI" id="CHEBI:190135"/>
    </ligand>
</feature>
<evidence type="ECO:0000256" key="9">
    <source>
        <dbReference type="HAMAP-Rule" id="MF_03115"/>
    </source>
</evidence>
<keyword evidence="12" id="KW-1185">Reference proteome</keyword>
<feature type="binding site" evidence="9">
    <location>
        <position position="187"/>
    </location>
    <ligand>
        <name>[2Fe-2S] cluster</name>
        <dbReference type="ChEBI" id="CHEBI:190135"/>
    </ligand>
</feature>
<name>A0A0L0D1E3_THETB</name>
<evidence type="ECO:0000256" key="4">
    <source>
        <dbReference type="ARBA" id="ARBA00022490"/>
    </source>
</evidence>
<evidence type="ECO:0000256" key="8">
    <source>
        <dbReference type="ARBA" id="ARBA00023128"/>
    </source>
</evidence>
<dbReference type="eggNOG" id="KOG4020">
    <property type="taxonomic scope" value="Eukaryota"/>
</dbReference>
<dbReference type="PANTHER" id="PTHR13273:SF14">
    <property type="entry name" value="ANAMORSIN"/>
    <property type="match status" value="1"/>
</dbReference>
<dbReference type="Proteomes" id="UP000054408">
    <property type="component" value="Unassembled WGS sequence"/>
</dbReference>
<keyword evidence="8 9" id="KW-0496">Mitochondrion</keyword>
<reference evidence="11 12" key="1">
    <citation type="submission" date="2010-05" db="EMBL/GenBank/DDBJ databases">
        <title>The Genome Sequence of Thecamonas trahens ATCC 50062.</title>
        <authorList>
            <consortium name="The Broad Institute Genome Sequencing Platform"/>
            <person name="Russ C."/>
            <person name="Cuomo C."/>
            <person name="Shea T."/>
            <person name="Young S.K."/>
            <person name="Zeng Q."/>
            <person name="Koehrsen M."/>
            <person name="Haas B."/>
            <person name="Borodovsky M."/>
            <person name="Guigo R."/>
            <person name="Alvarado L."/>
            <person name="Berlin A."/>
            <person name="Bochicchio J."/>
            <person name="Borenstein D."/>
            <person name="Chapman S."/>
            <person name="Chen Z."/>
            <person name="Freedman E."/>
            <person name="Gellesch M."/>
            <person name="Goldberg J."/>
            <person name="Griggs A."/>
            <person name="Gujja S."/>
            <person name="Heilman E."/>
            <person name="Heiman D."/>
            <person name="Hepburn T."/>
            <person name="Howarth C."/>
            <person name="Jen D."/>
            <person name="Larson L."/>
            <person name="Mehta T."/>
            <person name="Park D."/>
            <person name="Pearson M."/>
            <person name="Roberts A."/>
            <person name="Saif S."/>
            <person name="Shenoy N."/>
            <person name="Sisk P."/>
            <person name="Stolte C."/>
            <person name="Sykes S."/>
            <person name="Thomson T."/>
            <person name="Walk T."/>
            <person name="White J."/>
            <person name="Yandava C."/>
            <person name="Burger G."/>
            <person name="Gray M.W."/>
            <person name="Holland P.W.H."/>
            <person name="King N."/>
            <person name="Lang F.B.F."/>
            <person name="Roger A.J."/>
            <person name="Ruiz-Trillo I."/>
            <person name="Lander E."/>
            <person name="Nusbaum C."/>
        </authorList>
    </citation>
    <scope>NUCLEOTIDE SEQUENCE [LARGE SCALE GENOMIC DNA]</scope>
    <source>
        <strain evidence="11 12">ATCC 50062</strain>
    </source>
</reference>